<dbReference type="EMBL" id="JAIWYP010000002">
    <property type="protein sequence ID" value="KAH3865533.1"/>
    <property type="molecule type" value="Genomic_DNA"/>
</dbReference>
<dbReference type="Proteomes" id="UP000828390">
    <property type="component" value="Unassembled WGS sequence"/>
</dbReference>
<feature type="region of interest" description="Disordered" evidence="1">
    <location>
        <begin position="663"/>
        <end position="705"/>
    </location>
</feature>
<feature type="compositionally biased region" description="Low complexity" evidence="1">
    <location>
        <begin position="312"/>
        <end position="325"/>
    </location>
</feature>
<feature type="region of interest" description="Disordered" evidence="1">
    <location>
        <begin position="737"/>
        <end position="768"/>
    </location>
</feature>
<feature type="region of interest" description="Disordered" evidence="1">
    <location>
        <begin position="283"/>
        <end position="336"/>
    </location>
</feature>
<reference evidence="2" key="2">
    <citation type="submission" date="2020-11" db="EMBL/GenBank/DDBJ databases">
        <authorList>
            <person name="McCartney M.A."/>
            <person name="Auch B."/>
            <person name="Kono T."/>
            <person name="Mallez S."/>
            <person name="Becker A."/>
            <person name="Gohl D.M."/>
            <person name="Silverstein K.A.T."/>
            <person name="Koren S."/>
            <person name="Bechman K.B."/>
            <person name="Herman A."/>
            <person name="Abrahante J.E."/>
            <person name="Garbe J."/>
        </authorList>
    </citation>
    <scope>NUCLEOTIDE SEQUENCE</scope>
    <source>
        <strain evidence="2">Duluth1</strain>
        <tissue evidence="2">Whole animal</tissue>
    </source>
</reference>
<evidence type="ECO:0000313" key="2">
    <source>
        <dbReference type="EMBL" id="KAH3865533.1"/>
    </source>
</evidence>
<feature type="compositionally biased region" description="Polar residues" evidence="1">
    <location>
        <begin position="326"/>
        <end position="336"/>
    </location>
</feature>
<organism evidence="2 3">
    <name type="scientific">Dreissena polymorpha</name>
    <name type="common">Zebra mussel</name>
    <name type="synonym">Mytilus polymorpha</name>
    <dbReference type="NCBI Taxonomy" id="45954"/>
    <lineage>
        <taxon>Eukaryota</taxon>
        <taxon>Metazoa</taxon>
        <taxon>Spiralia</taxon>
        <taxon>Lophotrochozoa</taxon>
        <taxon>Mollusca</taxon>
        <taxon>Bivalvia</taxon>
        <taxon>Autobranchia</taxon>
        <taxon>Heteroconchia</taxon>
        <taxon>Euheterodonta</taxon>
        <taxon>Imparidentia</taxon>
        <taxon>Neoheterodontei</taxon>
        <taxon>Myida</taxon>
        <taxon>Dreissenoidea</taxon>
        <taxon>Dreissenidae</taxon>
        <taxon>Dreissena</taxon>
    </lineage>
</organism>
<keyword evidence="3" id="KW-1185">Reference proteome</keyword>
<feature type="region of interest" description="Disordered" evidence="1">
    <location>
        <begin position="431"/>
        <end position="465"/>
    </location>
</feature>
<protein>
    <submittedName>
        <fullName evidence="2">Uncharacterized protein</fullName>
    </submittedName>
</protein>
<feature type="compositionally biased region" description="Polar residues" evidence="1">
    <location>
        <begin position="353"/>
        <end position="366"/>
    </location>
</feature>
<feature type="region of interest" description="Disordered" evidence="1">
    <location>
        <begin position="486"/>
        <end position="508"/>
    </location>
</feature>
<feature type="compositionally biased region" description="Polar residues" evidence="1">
    <location>
        <begin position="431"/>
        <end position="461"/>
    </location>
</feature>
<gene>
    <name evidence="2" type="ORF">DPMN_028573</name>
</gene>
<dbReference type="AlphaFoldDB" id="A0A9D4LXI2"/>
<reference evidence="2" key="1">
    <citation type="journal article" date="2019" name="bioRxiv">
        <title>The Genome of the Zebra Mussel, Dreissena polymorpha: A Resource for Invasive Species Research.</title>
        <authorList>
            <person name="McCartney M.A."/>
            <person name="Auch B."/>
            <person name="Kono T."/>
            <person name="Mallez S."/>
            <person name="Zhang Y."/>
            <person name="Obille A."/>
            <person name="Becker A."/>
            <person name="Abrahante J.E."/>
            <person name="Garbe J."/>
            <person name="Badalamenti J.P."/>
            <person name="Herman A."/>
            <person name="Mangelson H."/>
            <person name="Liachko I."/>
            <person name="Sullivan S."/>
            <person name="Sone E.D."/>
            <person name="Koren S."/>
            <person name="Silverstein K.A.T."/>
            <person name="Beckman K.B."/>
            <person name="Gohl D.M."/>
        </authorList>
    </citation>
    <scope>NUCLEOTIDE SEQUENCE</scope>
    <source>
        <strain evidence="2">Duluth1</strain>
        <tissue evidence="2">Whole animal</tissue>
    </source>
</reference>
<feature type="region of interest" description="Disordered" evidence="1">
    <location>
        <begin position="353"/>
        <end position="383"/>
    </location>
</feature>
<feature type="compositionally biased region" description="Polar residues" evidence="1">
    <location>
        <begin position="494"/>
        <end position="505"/>
    </location>
</feature>
<feature type="compositionally biased region" description="Low complexity" evidence="1">
    <location>
        <begin position="667"/>
        <end position="680"/>
    </location>
</feature>
<proteinExistence type="predicted"/>
<accession>A0A9D4LXI2</accession>
<sequence>MNSSHTTDDPGRTKDCSKSSLCERCVQGNTGSLEREGNHERDWNTFLKLIMGVKLPDSLRRFQDRLGFCRRLRDSLRLIYDGENQYPRPSSLRRCQDRQCPEGSRHLPFHRLGTCRKLQDSLLRRLPDSQRRYQKVSQTVGAPSGDSQTVFDGAKTFWAHVGDSQTVNDGAGQSTRPAGTCRSITDTIRRRLQDRKRKCHDRLSTCRTLLDRQRRLEDIQTVCGSTKTSSTVPDSLKNLCDAETRCQYVSQTVGEPAGDYQTVSEGANDVWAPAEDFQTVNDGARQSPIAPGNLQETPTQSETVPRPAGHLQETTRQFTTETPTQSKTVTRPSGHLQETTIQFTHSARQSLIPSGHLQETSKQSAAENPKPSKTLPDSLPFRRGTCKRLPDSVLQFATVTDSLPVRWAPAGNYQTVCDGVKTVWSKTVQDSLTDSTARKSSAVPNSLQDSRGTSRQTTTLPVSFPDRRYTYRKSQTVYDGARQSPRTFGHLQETPGQSATVQRPSGHQLEIPRQPLTVPESLPDRWETYRRLPDNSKATGGAPATVWAPSGDSKTVCDGFKTVWATAGDSKTVYDCAARPTHRHPTTAPDNFQTFFDGARHYFQKDTDSATIGASDSQTAYDGIRLSPRRSATVQMTSRQFTTVQNKLLDILRHCYRLPRLPNSLGRYRTTSRQSTTSATVPETPRPPITLPETSSPSAQNQTVSKEVCDGARVFKTVYKAYNGTRQSHKLYATIQETSRQSATMPETPRPSITGKESPTQPTTVSDGLRECLVPSHTV</sequence>
<comment type="caution">
    <text evidence="2">The sequence shown here is derived from an EMBL/GenBank/DDBJ whole genome shotgun (WGS) entry which is preliminary data.</text>
</comment>
<evidence type="ECO:0000256" key="1">
    <source>
        <dbReference type="SAM" id="MobiDB-lite"/>
    </source>
</evidence>
<evidence type="ECO:0000313" key="3">
    <source>
        <dbReference type="Proteomes" id="UP000828390"/>
    </source>
</evidence>
<feature type="compositionally biased region" description="Polar residues" evidence="1">
    <location>
        <begin position="692"/>
        <end position="705"/>
    </location>
</feature>
<feature type="compositionally biased region" description="Polar residues" evidence="1">
    <location>
        <begin position="755"/>
        <end position="766"/>
    </location>
</feature>
<name>A0A9D4LXI2_DREPO</name>
<feature type="compositionally biased region" description="Polar residues" evidence="1">
    <location>
        <begin position="294"/>
        <end position="303"/>
    </location>
</feature>